<dbReference type="SUPFAM" id="SSF53383">
    <property type="entry name" value="PLP-dependent transferases"/>
    <property type="match status" value="1"/>
</dbReference>
<keyword evidence="8" id="KW-1185">Reference proteome</keyword>
<organism evidence="7 8">
    <name type="scientific">Mesorhizobium denitrificans</name>
    <dbReference type="NCBI Taxonomy" id="2294114"/>
    <lineage>
        <taxon>Bacteria</taxon>
        <taxon>Pseudomonadati</taxon>
        <taxon>Pseudomonadota</taxon>
        <taxon>Alphaproteobacteria</taxon>
        <taxon>Hyphomicrobiales</taxon>
        <taxon>Phyllobacteriaceae</taxon>
        <taxon>Mesorhizobium</taxon>
    </lineage>
</organism>
<dbReference type="EMBL" id="QURN01000004">
    <property type="protein sequence ID" value="RFC68673.1"/>
    <property type="molecule type" value="Genomic_DNA"/>
</dbReference>
<reference evidence="8" key="1">
    <citation type="submission" date="2018-08" db="EMBL/GenBank/DDBJ databases">
        <authorList>
            <person name="Im W.T."/>
        </authorList>
    </citation>
    <scope>NUCLEOTIDE SEQUENCE [LARGE SCALE GENOMIC DNA]</scope>
    <source>
        <strain evidence="8">LA-28</strain>
    </source>
</reference>
<dbReference type="InterPro" id="IPR015424">
    <property type="entry name" value="PyrdxlP-dep_Trfase"/>
</dbReference>
<dbReference type="Proteomes" id="UP000262379">
    <property type="component" value="Unassembled WGS sequence"/>
</dbReference>
<dbReference type="PANTHER" id="PTHR45688">
    <property type="match status" value="1"/>
</dbReference>
<comment type="caution">
    <text evidence="7">The sequence shown here is derived from an EMBL/GenBank/DDBJ whole genome shotgun (WGS) entry which is preliminary data.</text>
</comment>
<evidence type="ECO:0000256" key="6">
    <source>
        <dbReference type="RuleBase" id="RU003560"/>
    </source>
</evidence>
<dbReference type="PANTHER" id="PTHR45688:SF13">
    <property type="entry name" value="ALANINE--GLYOXYLATE AMINOTRANSFERASE 2-LIKE"/>
    <property type="match status" value="1"/>
</dbReference>
<dbReference type="Gene3D" id="3.40.640.10">
    <property type="entry name" value="Type I PLP-dependent aspartate aminotransferase-like (Major domain)"/>
    <property type="match status" value="1"/>
</dbReference>
<dbReference type="GO" id="GO:0030170">
    <property type="term" value="F:pyridoxal phosphate binding"/>
    <property type="evidence" value="ECO:0007669"/>
    <property type="project" value="InterPro"/>
</dbReference>
<dbReference type="PROSITE" id="PS00600">
    <property type="entry name" value="AA_TRANSFER_CLASS_3"/>
    <property type="match status" value="1"/>
</dbReference>
<comment type="cofactor">
    <cofactor evidence="1">
        <name>pyridoxal 5'-phosphate</name>
        <dbReference type="ChEBI" id="CHEBI:597326"/>
    </cofactor>
</comment>
<dbReference type="GO" id="GO:0006526">
    <property type="term" value="P:L-arginine biosynthetic process"/>
    <property type="evidence" value="ECO:0007669"/>
    <property type="project" value="UniProtKB-KW"/>
</dbReference>
<dbReference type="GO" id="GO:0008483">
    <property type="term" value="F:transaminase activity"/>
    <property type="evidence" value="ECO:0007669"/>
    <property type="project" value="UniProtKB-KW"/>
</dbReference>
<dbReference type="AlphaFoldDB" id="A0A371XHJ5"/>
<evidence type="ECO:0000313" key="8">
    <source>
        <dbReference type="Proteomes" id="UP000262379"/>
    </source>
</evidence>
<dbReference type="CDD" id="cd00610">
    <property type="entry name" value="OAT_like"/>
    <property type="match status" value="1"/>
</dbReference>
<keyword evidence="3" id="KW-0028">Amino-acid biosynthesis</keyword>
<evidence type="ECO:0000256" key="2">
    <source>
        <dbReference type="ARBA" id="ARBA00008954"/>
    </source>
</evidence>
<proteinExistence type="inferred from homology"/>
<sequence>MSKNQEAAFWAKARSHMVRYGGAFDPAIIERAEGSFVYDADGKAILDFTSGQMSAVLGHSHPRVVETVQRQMGQVAHLFSGMLSRPVVDLAEKLAGLVPGLDRVLLLSTGAESNEAAIRMAKLVTGKHEIVAFSKSWHGMTGAAAAATYSAGRKGYGPTMPGSMTIPAPNSYRPRFKNLDGTLDWQTELDDSFALIDAQSTGSLAAFIAEPILSSGGMLELPAGYLKALKEKCHERGMLLILDEAQTGVARTGNMFAFQRDAVTPDILTLSKTIGAGLPLAAVMTTTEIEQAAHERGYLFYTTHVSDPLPAAVGLTVLEVVEQEKLVERSRHLGKRLFDGLLDLKQRHECVGDVRGRGLFIGLEIVKSRSTREPDHELGASIAREAFRRGLNMNIVKLPGMGGVFRIAPPLTISEAEIDQGLEIIGESIAHETMRVGKLTRAHSDLAGAAK</sequence>
<dbReference type="RefSeq" id="WP_116623108.1">
    <property type="nucleotide sequence ID" value="NZ_QURN01000004.1"/>
</dbReference>
<dbReference type="FunFam" id="3.40.640.10:FF:000004">
    <property type="entry name" value="Acetylornithine aminotransferase"/>
    <property type="match status" value="1"/>
</dbReference>
<keyword evidence="4 7" id="KW-0032">Aminotransferase</keyword>
<evidence type="ECO:0000313" key="7">
    <source>
        <dbReference type="EMBL" id="RFC68673.1"/>
    </source>
</evidence>
<gene>
    <name evidence="7" type="ORF">DY251_06855</name>
</gene>
<keyword evidence="3" id="KW-0055">Arginine biosynthesis</keyword>
<keyword evidence="5 6" id="KW-0663">Pyridoxal phosphate</keyword>
<name>A0A371XHJ5_9HYPH</name>
<evidence type="ECO:0000256" key="5">
    <source>
        <dbReference type="ARBA" id="ARBA00022898"/>
    </source>
</evidence>
<accession>A0A371XHJ5</accession>
<comment type="similarity">
    <text evidence="2 6">Belongs to the class-III pyridoxal-phosphate-dependent aminotransferase family.</text>
</comment>
<dbReference type="InterPro" id="IPR015421">
    <property type="entry name" value="PyrdxlP-dep_Trfase_major"/>
</dbReference>
<keyword evidence="7" id="KW-0808">Transferase</keyword>
<dbReference type="Pfam" id="PF00202">
    <property type="entry name" value="Aminotran_3"/>
    <property type="match status" value="1"/>
</dbReference>
<dbReference type="PIRSF" id="PIRSF000521">
    <property type="entry name" value="Transaminase_4ab_Lys_Orn"/>
    <property type="match status" value="1"/>
</dbReference>
<dbReference type="InterPro" id="IPR049704">
    <property type="entry name" value="Aminotrans_3_PPA_site"/>
</dbReference>
<evidence type="ECO:0000256" key="1">
    <source>
        <dbReference type="ARBA" id="ARBA00001933"/>
    </source>
</evidence>
<protein>
    <submittedName>
        <fullName evidence="7">Aspartate aminotransferase family protein</fullName>
    </submittedName>
</protein>
<dbReference type="InterPro" id="IPR005814">
    <property type="entry name" value="Aminotrans_3"/>
</dbReference>
<dbReference type="Gene3D" id="3.90.1150.10">
    <property type="entry name" value="Aspartate Aminotransferase, domain 1"/>
    <property type="match status" value="1"/>
</dbReference>
<evidence type="ECO:0000256" key="3">
    <source>
        <dbReference type="ARBA" id="ARBA00022571"/>
    </source>
</evidence>
<dbReference type="InterPro" id="IPR015422">
    <property type="entry name" value="PyrdxlP-dep_Trfase_small"/>
</dbReference>
<evidence type="ECO:0000256" key="4">
    <source>
        <dbReference type="ARBA" id="ARBA00022576"/>
    </source>
</evidence>